<dbReference type="EMBL" id="LR134356">
    <property type="protein sequence ID" value="VEG51751.1"/>
    <property type="molecule type" value="Genomic_DNA"/>
</dbReference>
<evidence type="ECO:0000313" key="2">
    <source>
        <dbReference type="EMBL" id="VEG51751.1"/>
    </source>
</evidence>
<keyword evidence="3" id="KW-1185">Reference proteome</keyword>
<dbReference type="OrthoDB" id="128600at2"/>
<dbReference type="InterPro" id="IPR018744">
    <property type="entry name" value="DUF2293"/>
</dbReference>
<reference evidence="2 3" key="1">
    <citation type="submission" date="2018-12" db="EMBL/GenBank/DDBJ databases">
        <authorList>
            <consortium name="Pathogen Informatics"/>
        </authorList>
    </citation>
    <scope>NUCLEOTIDE SEQUENCE [LARGE SCALE GENOMIC DNA]</scope>
    <source>
        <strain evidence="2 3">NCTC10437</strain>
    </source>
</reference>
<feature type="domain" description="DUF2293" evidence="1">
    <location>
        <begin position="252"/>
        <end position="333"/>
    </location>
</feature>
<protein>
    <submittedName>
        <fullName evidence="2">Putative arginine and alanine rich protein</fullName>
    </submittedName>
</protein>
<accession>A0A3S4RT34</accession>
<dbReference type="KEGG" id="mauu:NCTC10437_00864"/>
<dbReference type="STRING" id="1791.GCA_001049355_02232"/>
<dbReference type="Pfam" id="PF10056">
    <property type="entry name" value="DUF2293"/>
    <property type="match status" value="1"/>
</dbReference>
<dbReference type="AlphaFoldDB" id="A0A3S4RT34"/>
<gene>
    <name evidence="2" type="ORF">NCTC10437_00864</name>
</gene>
<dbReference type="PANTHER" id="PTHR38113:SF2">
    <property type="entry name" value="DUF2293 DOMAIN-CONTAINING PROTEIN"/>
    <property type="match status" value="1"/>
</dbReference>
<organism evidence="2 3">
    <name type="scientific">Mycolicibacterium aurum</name>
    <name type="common">Mycobacterium aurum</name>
    <dbReference type="NCBI Taxonomy" id="1791"/>
    <lineage>
        <taxon>Bacteria</taxon>
        <taxon>Bacillati</taxon>
        <taxon>Actinomycetota</taxon>
        <taxon>Actinomycetes</taxon>
        <taxon>Mycobacteriales</taxon>
        <taxon>Mycobacteriaceae</taxon>
        <taxon>Mycolicibacterium</taxon>
    </lineage>
</organism>
<evidence type="ECO:0000313" key="3">
    <source>
        <dbReference type="Proteomes" id="UP000279306"/>
    </source>
</evidence>
<name>A0A3S4RT34_MYCAU</name>
<dbReference type="Proteomes" id="UP000279306">
    <property type="component" value="Chromosome"/>
</dbReference>
<evidence type="ECO:0000259" key="1">
    <source>
        <dbReference type="Pfam" id="PF10056"/>
    </source>
</evidence>
<proteinExistence type="predicted"/>
<sequence>MSAGATTLGVAMTDLDDAVTRIAEANLADQQFVTPVELLIGLNWLLESRVHAWLGGLVTSLDRCLRVDETETADALTALQSWARRHGLKPWETDYAGLHFTAGGRVEDERRFRTRWARDEHPAPKPPPPRCAQPNILAAERTWECNACGGEPTDPLLRVKAGGICLDCTGLGHLVFLPSGDANLTRRTAKASGVTGVVYRMNTPRRRYERQGILVELRAVELAARQCLEDDDLTPRRLRVDDALRRVIADHIRAQFPGCPPLRAEAIAFYAAVRGRARRNRGNAADPGSVLAAVTNSVRRIDTDYERLLLTGLERADAERAVQIRVDDILRTWTSGATLLD</sequence>
<dbReference type="PANTHER" id="PTHR38113">
    <property type="match status" value="1"/>
</dbReference>